<keyword evidence="1" id="KW-0732">Signal</keyword>
<protein>
    <submittedName>
        <fullName evidence="3">Pimeloyl-ACP methyl ester carboxylesterase</fullName>
    </submittedName>
</protein>
<dbReference type="RefSeq" id="WP_170288525.1">
    <property type="nucleotide sequence ID" value="NZ_JACHIB010000020.1"/>
</dbReference>
<feature type="signal peptide" evidence="1">
    <location>
        <begin position="1"/>
        <end position="19"/>
    </location>
</feature>
<evidence type="ECO:0000259" key="2">
    <source>
        <dbReference type="Pfam" id="PF12697"/>
    </source>
</evidence>
<organism evidence="3 4">
    <name type="scientific">Castellaniella defragrans</name>
    <name type="common">Alcaligenes defragrans</name>
    <dbReference type="NCBI Taxonomy" id="75697"/>
    <lineage>
        <taxon>Bacteria</taxon>
        <taxon>Pseudomonadati</taxon>
        <taxon>Pseudomonadota</taxon>
        <taxon>Betaproteobacteria</taxon>
        <taxon>Burkholderiales</taxon>
        <taxon>Alcaligenaceae</taxon>
        <taxon>Castellaniella</taxon>
    </lineage>
</organism>
<evidence type="ECO:0000256" key="1">
    <source>
        <dbReference type="SAM" id="SignalP"/>
    </source>
</evidence>
<proteinExistence type="predicted"/>
<accession>A0A7W9TRA6</accession>
<dbReference type="InterPro" id="IPR000073">
    <property type="entry name" value="AB_hydrolase_1"/>
</dbReference>
<name>A0A7W9TRA6_CASDE</name>
<dbReference type="AlphaFoldDB" id="A0A7W9TRA6"/>
<dbReference type="Proteomes" id="UP000541136">
    <property type="component" value="Unassembled WGS sequence"/>
</dbReference>
<evidence type="ECO:0000313" key="3">
    <source>
        <dbReference type="EMBL" id="MBB6085106.1"/>
    </source>
</evidence>
<feature type="domain" description="AB hydrolase-1" evidence="2">
    <location>
        <begin position="35"/>
        <end position="252"/>
    </location>
</feature>
<dbReference type="Gene3D" id="3.40.50.1820">
    <property type="entry name" value="alpha/beta hydrolase"/>
    <property type="match status" value="1"/>
</dbReference>
<sequence length="270" mass="28185">MTQSLRLVLALLAAGIALAVSGGARAQAPAPKIGVVVMHGKAGSPGRHVAELAAALEAKGCLVANLEMPWSGRRNYDVGVAAAEREVAAALDALRARGAQKLFVGGHSQGGHFALYLGGRLPVDGVIAIAPGGNSNSPQAREQVGEAVALARKRVGEGRGESRTRLVDYEGARGAYPVAVAPAVYLDWFAPDSPLNRVKPEHALNPAVPVLFIVPTRDYPGLLKVRQQRFAALPPNPRTELYQPEASHTGAPSASIDRIAEWMAAVAGAR</sequence>
<feature type="chain" id="PRO_5030813502" evidence="1">
    <location>
        <begin position="20"/>
        <end position="270"/>
    </location>
</feature>
<dbReference type="Pfam" id="PF12697">
    <property type="entry name" value="Abhydrolase_6"/>
    <property type="match status" value="1"/>
</dbReference>
<dbReference type="InterPro" id="IPR029058">
    <property type="entry name" value="AB_hydrolase_fold"/>
</dbReference>
<dbReference type="EMBL" id="JACHIB010000020">
    <property type="protein sequence ID" value="MBB6085106.1"/>
    <property type="molecule type" value="Genomic_DNA"/>
</dbReference>
<evidence type="ECO:0000313" key="4">
    <source>
        <dbReference type="Proteomes" id="UP000541136"/>
    </source>
</evidence>
<gene>
    <name evidence="3" type="ORF">HNR28_003159</name>
</gene>
<comment type="caution">
    <text evidence="3">The sequence shown here is derived from an EMBL/GenBank/DDBJ whole genome shotgun (WGS) entry which is preliminary data.</text>
</comment>
<reference evidence="3 4" key="1">
    <citation type="submission" date="2020-08" db="EMBL/GenBank/DDBJ databases">
        <title>Genomic Encyclopedia of Type Strains, Phase IV (KMG-IV): sequencing the most valuable type-strain genomes for metagenomic binning, comparative biology and taxonomic classification.</title>
        <authorList>
            <person name="Goeker M."/>
        </authorList>
    </citation>
    <scope>NUCLEOTIDE SEQUENCE [LARGE SCALE GENOMIC DNA]</scope>
    <source>
        <strain evidence="3 4">DSM 12141</strain>
    </source>
</reference>
<dbReference type="SUPFAM" id="SSF53474">
    <property type="entry name" value="alpha/beta-Hydrolases"/>
    <property type="match status" value="1"/>
</dbReference>